<dbReference type="AlphaFoldDB" id="D5BC72"/>
<dbReference type="KEGG" id="zpr:ZPR_4396"/>
<keyword evidence="2" id="KW-1185">Reference proteome</keyword>
<accession>D5BC72</accession>
<gene>
    <name evidence="1" type="ordered locus">ZPR_4396</name>
</gene>
<dbReference type="InterPro" id="IPR011010">
    <property type="entry name" value="DNA_brk_join_enz"/>
</dbReference>
<dbReference type="SUPFAM" id="SSF56349">
    <property type="entry name" value="DNA breaking-rejoining enzymes"/>
    <property type="match status" value="1"/>
</dbReference>
<name>D5BC72_ZUNPS</name>
<dbReference type="Proteomes" id="UP000001654">
    <property type="component" value="Chromosome"/>
</dbReference>
<protein>
    <recommendedName>
        <fullName evidence="3">Integrase</fullName>
    </recommendedName>
</protein>
<evidence type="ECO:0008006" key="3">
    <source>
        <dbReference type="Google" id="ProtNLM"/>
    </source>
</evidence>
<dbReference type="GO" id="GO:0003677">
    <property type="term" value="F:DNA binding"/>
    <property type="evidence" value="ECO:0007669"/>
    <property type="project" value="InterPro"/>
</dbReference>
<proteinExistence type="predicted"/>
<dbReference type="HOGENOM" id="CLU_3376890_0_0_10"/>
<dbReference type="EMBL" id="CP001650">
    <property type="protein sequence ID" value="ADF54698.1"/>
    <property type="molecule type" value="Genomic_DNA"/>
</dbReference>
<evidence type="ECO:0000313" key="2">
    <source>
        <dbReference type="Proteomes" id="UP000001654"/>
    </source>
</evidence>
<sequence length="34" mass="4013">MLGHSKINTTQIYLKSLPTNILDQYQEEMNKVFN</sequence>
<reference evidence="1 2" key="1">
    <citation type="journal article" date="2010" name="BMC Genomics">
        <title>The complete genome of Zunongwangia profunda SM-A87 reveals its adaptation to the deep-sea environment and ecological role in sedimentary organic nitrogen degradation.</title>
        <authorList>
            <person name="Qin Q.L."/>
            <person name="Zhang X.Y."/>
            <person name="Wang X.M."/>
            <person name="Liu G.M."/>
            <person name="Chen X.L."/>
            <person name="Xie B.B."/>
            <person name="Dang H.Y."/>
            <person name="Zhou B.C."/>
            <person name="Yu J."/>
            <person name="Zhang Y.Z."/>
        </authorList>
    </citation>
    <scope>NUCLEOTIDE SEQUENCE [LARGE SCALE GENOMIC DNA]</scope>
    <source>
        <strain evidence="2">DSM 18752 / CCTCC AB 206139 / SM-A87</strain>
    </source>
</reference>
<evidence type="ECO:0000313" key="1">
    <source>
        <dbReference type="EMBL" id="ADF54698.1"/>
    </source>
</evidence>
<organism evidence="1 2">
    <name type="scientific">Zunongwangia profunda (strain DSM 18752 / CCTCC AB 206139 / SM-A87)</name>
    <name type="common">Wangia profunda</name>
    <dbReference type="NCBI Taxonomy" id="655815"/>
    <lineage>
        <taxon>Bacteria</taxon>
        <taxon>Pseudomonadati</taxon>
        <taxon>Bacteroidota</taxon>
        <taxon>Flavobacteriia</taxon>
        <taxon>Flavobacteriales</taxon>
        <taxon>Flavobacteriaceae</taxon>
        <taxon>Zunongwangia</taxon>
    </lineage>
</organism>